<sequence>MSFFQRLRDVLGIDEEYEEYEDDLEDPQALDEQEGSGSERRSRYGSGSPANGSSKVIGLPGSGQMEVVMMQPRSFQEVPQAVNALRERKSVILDLTLMDAQQAQRSADYVAGGAYAIDGHQRHLGACVFLFTPSFVQISSYSGAEPTVEQPTAMGLPIEPPTGSPTGSPTLTTKPPTGIPPIFNRTGLRTNLQTEF</sequence>
<keyword evidence="2 5" id="KW-0717">Septation</keyword>
<evidence type="ECO:0000256" key="1">
    <source>
        <dbReference type="ARBA" id="ARBA00022618"/>
    </source>
</evidence>
<dbReference type="InterPro" id="IPR023052">
    <property type="entry name" value="Cell_div_SepF"/>
</dbReference>
<gene>
    <name evidence="5 7" type="primary">sepF</name>
    <name evidence="7" type="ORF">KME15_26150</name>
</gene>
<evidence type="ECO:0000256" key="6">
    <source>
        <dbReference type="SAM" id="MobiDB-lite"/>
    </source>
</evidence>
<feature type="region of interest" description="Disordered" evidence="6">
    <location>
        <begin position="17"/>
        <end position="58"/>
    </location>
</feature>
<comment type="subunit">
    <text evidence="5">Homodimer. Interacts with FtsZ.</text>
</comment>
<dbReference type="PANTHER" id="PTHR35798:SF1">
    <property type="entry name" value="CELL DIVISION PROTEIN SEPF"/>
    <property type="match status" value="1"/>
</dbReference>
<keyword evidence="1 5" id="KW-0132">Cell division</keyword>
<evidence type="ECO:0000256" key="5">
    <source>
        <dbReference type="HAMAP-Rule" id="MF_01197"/>
    </source>
</evidence>
<comment type="caution">
    <text evidence="7">The sequence shown here is derived from an EMBL/GenBank/DDBJ whole genome shotgun (WGS) entry which is preliminary data.</text>
</comment>
<reference evidence="7" key="2">
    <citation type="journal article" date="2022" name="Microbiol. Resour. Announc.">
        <title>Metagenome Sequencing to Explore Phylogenomics of Terrestrial Cyanobacteria.</title>
        <authorList>
            <person name="Ward R.D."/>
            <person name="Stajich J.E."/>
            <person name="Johansen J.R."/>
            <person name="Huntemann M."/>
            <person name="Clum A."/>
            <person name="Foster B."/>
            <person name="Foster B."/>
            <person name="Roux S."/>
            <person name="Palaniappan K."/>
            <person name="Varghese N."/>
            <person name="Mukherjee S."/>
            <person name="Reddy T.B.K."/>
            <person name="Daum C."/>
            <person name="Copeland A."/>
            <person name="Chen I.A."/>
            <person name="Ivanova N.N."/>
            <person name="Kyrpides N.C."/>
            <person name="Shapiro N."/>
            <person name="Eloe-Fadrosh E.A."/>
            <person name="Pietrasiak N."/>
        </authorList>
    </citation>
    <scope>NUCLEOTIDE SEQUENCE</scope>
    <source>
        <strain evidence="7">UHER 2000/2452</strain>
    </source>
</reference>
<protein>
    <recommendedName>
        <fullName evidence="5">Cell division protein SepF</fullName>
    </recommendedName>
</protein>
<reference evidence="7" key="1">
    <citation type="submission" date="2021-05" db="EMBL/GenBank/DDBJ databases">
        <authorList>
            <person name="Pietrasiak N."/>
            <person name="Ward R."/>
            <person name="Stajich J.E."/>
            <person name="Kurbessoian T."/>
        </authorList>
    </citation>
    <scope>NUCLEOTIDE SEQUENCE</scope>
    <source>
        <strain evidence="7">UHER 2000/2452</strain>
    </source>
</reference>
<dbReference type="Gene3D" id="3.30.110.150">
    <property type="entry name" value="SepF-like protein"/>
    <property type="match status" value="1"/>
</dbReference>
<dbReference type="Proteomes" id="UP000757435">
    <property type="component" value="Unassembled WGS sequence"/>
</dbReference>
<evidence type="ECO:0000313" key="7">
    <source>
        <dbReference type="EMBL" id="MBW4662152.1"/>
    </source>
</evidence>
<dbReference type="GO" id="GO:0005737">
    <property type="term" value="C:cytoplasm"/>
    <property type="evidence" value="ECO:0007669"/>
    <property type="project" value="UniProtKB-SubCell"/>
</dbReference>
<dbReference type="PANTHER" id="PTHR35798">
    <property type="entry name" value="CELL DIVISION PROTEIN SEPF"/>
    <property type="match status" value="1"/>
</dbReference>
<proteinExistence type="inferred from homology"/>
<accession>A0A951UQ13</accession>
<evidence type="ECO:0000256" key="3">
    <source>
        <dbReference type="ARBA" id="ARBA00023306"/>
    </source>
</evidence>
<evidence type="ECO:0000313" key="8">
    <source>
        <dbReference type="Proteomes" id="UP000757435"/>
    </source>
</evidence>
<dbReference type="GO" id="GO:0043093">
    <property type="term" value="P:FtsZ-dependent cytokinesis"/>
    <property type="evidence" value="ECO:0007669"/>
    <property type="project" value="UniProtKB-UniRule"/>
</dbReference>
<feature type="region of interest" description="Disordered" evidence="6">
    <location>
        <begin position="147"/>
        <end position="185"/>
    </location>
</feature>
<keyword evidence="3 5" id="KW-0131">Cell cycle</keyword>
<name>A0A951UQ13_9CYAN</name>
<comment type="subcellular location">
    <subcellularLocation>
        <location evidence="5">Cytoplasm</location>
    </subcellularLocation>
    <text evidence="5">Localizes to the division site, in a FtsZ-dependent manner.</text>
</comment>
<dbReference type="InterPro" id="IPR038594">
    <property type="entry name" value="SepF-like_sf"/>
</dbReference>
<keyword evidence="5" id="KW-0963">Cytoplasm</keyword>
<organism evidence="7 8">
    <name type="scientific">Drouetiella hepatica Uher 2000/2452</name>
    <dbReference type="NCBI Taxonomy" id="904376"/>
    <lineage>
        <taxon>Bacteria</taxon>
        <taxon>Bacillati</taxon>
        <taxon>Cyanobacteriota</taxon>
        <taxon>Cyanophyceae</taxon>
        <taxon>Oculatellales</taxon>
        <taxon>Oculatellaceae</taxon>
        <taxon>Drouetiella</taxon>
    </lineage>
</organism>
<dbReference type="EMBL" id="JAHHHD010000060">
    <property type="protein sequence ID" value="MBW4662152.1"/>
    <property type="molecule type" value="Genomic_DNA"/>
</dbReference>
<evidence type="ECO:0000256" key="4">
    <source>
        <dbReference type="ARBA" id="ARBA00044936"/>
    </source>
</evidence>
<feature type="compositionally biased region" description="Low complexity" evidence="6">
    <location>
        <begin position="164"/>
        <end position="176"/>
    </location>
</feature>
<comment type="similarity">
    <text evidence="5">Belongs to the SepF family.</text>
</comment>
<feature type="compositionally biased region" description="Acidic residues" evidence="6">
    <location>
        <begin position="17"/>
        <end position="34"/>
    </location>
</feature>
<dbReference type="Pfam" id="PF04472">
    <property type="entry name" value="SepF"/>
    <property type="match status" value="1"/>
</dbReference>
<dbReference type="InterPro" id="IPR007561">
    <property type="entry name" value="Cell_div_SepF/SepF-rel"/>
</dbReference>
<dbReference type="AlphaFoldDB" id="A0A951UQ13"/>
<dbReference type="GO" id="GO:0000917">
    <property type="term" value="P:division septum assembly"/>
    <property type="evidence" value="ECO:0007669"/>
    <property type="project" value="UniProtKB-KW"/>
</dbReference>
<evidence type="ECO:0000256" key="2">
    <source>
        <dbReference type="ARBA" id="ARBA00023210"/>
    </source>
</evidence>
<dbReference type="HAMAP" id="MF_01197">
    <property type="entry name" value="SepF"/>
    <property type="match status" value="1"/>
</dbReference>
<comment type="function">
    <text evidence="4 5">Cell division protein that is part of the divisome complex and is recruited early to the Z-ring. Probably stimulates Z-ring formation, perhaps through the cross-linking of FtsZ protofilaments. Its function overlaps with FtsA.</text>
</comment>